<dbReference type="AlphaFoldDB" id="X1N635"/>
<comment type="caution">
    <text evidence="3">The sequence shown here is derived from an EMBL/GenBank/DDBJ whole genome shotgun (WGS) entry which is preliminary data.</text>
</comment>
<feature type="domain" description="Pyruvate/ketoisovalerate oxidoreductase catalytic" evidence="2">
    <location>
        <begin position="11"/>
        <end position="154"/>
    </location>
</feature>
<evidence type="ECO:0000256" key="1">
    <source>
        <dbReference type="ARBA" id="ARBA00023002"/>
    </source>
</evidence>
<dbReference type="PANTHER" id="PTHR42730">
    <property type="entry name" value="2-OXOGLUTARATE SYNTHASE SUBUNIT KORC"/>
    <property type="match status" value="1"/>
</dbReference>
<proteinExistence type="predicted"/>
<dbReference type="InterPro" id="IPR002869">
    <property type="entry name" value="Pyrv_flavodox_OxRed_cen"/>
</dbReference>
<name>X1N635_9ZZZZ</name>
<dbReference type="InterPro" id="IPR019752">
    <property type="entry name" value="Pyrv/ketoisovalerate_OxRed_cat"/>
</dbReference>
<gene>
    <name evidence="3" type="ORF">S06H3_26002</name>
</gene>
<dbReference type="GO" id="GO:0016903">
    <property type="term" value="F:oxidoreductase activity, acting on the aldehyde or oxo group of donors"/>
    <property type="evidence" value="ECO:0007669"/>
    <property type="project" value="InterPro"/>
</dbReference>
<evidence type="ECO:0000313" key="3">
    <source>
        <dbReference type="EMBL" id="GAI25706.1"/>
    </source>
</evidence>
<dbReference type="InterPro" id="IPR052554">
    <property type="entry name" value="2-oxoglutarate_synth_KorC"/>
</dbReference>
<evidence type="ECO:0000259" key="2">
    <source>
        <dbReference type="Pfam" id="PF01558"/>
    </source>
</evidence>
<dbReference type="Pfam" id="PF01558">
    <property type="entry name" value="POR"/>
    <property type="match status" value="1"/>
</dbReference>
<organism evidence="3">
    <name type="scientific">marine sediment metagenome</name>
    <dbReference type="NCBI Taxonomy" id="412755"/>
    <lineage>
        <taxon>unclassified sequences</taxon>
        <taxon>metagenomes</taxon>
        <taxon>ecological metagenomes</taxon>
    </lineage>
</organism>
<reference evidence="3" key="1">
    <citation type="journal article" date="2014" name="Front. Microbiol.">
        <title>High frequency of phylogenetically diverse reductive dehalogenase-homologous genes in deep subseafloor sedimentary metagenomes.</title>
        <authorList>
            <person name="Kawai M."/>
            <person name="Futagami T."/>
            <person name="Toyoda A."/>
            <person name="Takaki Y."/>
            <person name="Nishi S."/>
            <person name="Hori S."/>
            <person name="Arai W."/>
            <person name="Tsubouchi T."/>
            <person name="Morono Y."/>
            <person name="Uchiyama I."/>
            <person name="Ito T."/>
            <person name="Fujiyama A."/>
            <person name="Inagaki F."/>
            <person name="Takami H."/>
        </authorList>
    </citation>
    <scope>NUCLEOTIDE SEQUENCE</scope>
    <source>
        <strain evidence="3">Expedition CK06-06</strain>
    </source>
</reference>
<dbReference type="Gene3D" id="3.40.920.10">
    <property type="entry name" value="Pyruvate-ferredoxin oxidoreductase, PFOR, domain III"/>
    <property type="match status" value="1"/>
</dbReference>
<keyword evidence="1" id="KW-0560">Oxidoreductase</keyword>
<accession>X1N635</accession>
<dbReference type="EMBL" id="BARV01015002">
    <property type="protein sequence ID" value="GAI25706.1"/>
    <property type="molecule type" value="Genomic_DNA"/>
</dbReference>
<protein>
    <recommendedName>
        <fullName evidence="2">Pyruvate/ketoisovalerate oxidoreductase catalytic domain-containing protein</fullName>
    </recommendedName>
</protein>
<dbReference type="SUPFAM" id="SSF53323">
    <property type="entry name" value="Pyruvate-ferredoxin oxidoreductase, PFOR, domain III"/>
    <property type="match status" value="1"/>
</dbReference>
<dbReference type="PANTHER" id="PTHR42730:SF1">
    <property type="entry name" value="2-OXOGLUTARATE SYNTHASE SUBUNIT KORC"/>
    <property type="match status" value="1"/>
</dbReference>
<sequence length="225" mass="24696">MLERIVFAGFGGQGLLTIGKMVASVGMQRFEHVTYFPSYGTEVRGGTANCQVILSSEEIASPVIERADSAILMNQPSLERFLPKVIARGRAFVNTSLAEPPQDSRVVPLPATEMASELNDVRAANIIMLGAYLSGQKWADKKYFVKSLEEMFKPISHKINHTARPAQTAVLEPAPYRGRIAAYSQTMKIPTRNIITIIPITALPVGSGLFRSAIALAHWSPRITW</sequence>